<proteinExistence type="predicted"/>
<gene>
    <name evidence="1" type="ORF">E4Z66_03390</name>
</gene>
<evidence type="ECO:0000313" key="1">
    <source>
        <dbReference type="EMBL" id="THH38626.1"/>
    </source>
</evidence>
<reference evidence="1 2" key="1">
    <citation type="submission" date="2019-04" db="EMBL/GenBank/DDBJ databases">
        <title>Shimia ponticola sp. nov., isolated from seawater.</title>
        <authorList>
            <person name="Kim Y.-O."/>
            <person name="Yoon J.-H."/>
        </authorList>
    </citation>
    <scope>NUCLEOTIDE SEQUENCE [LARGE SCALE GENOMIC DNA]</scope>
    <source>
        <strain evidence="1 2">MYP11</strain>
    </source>
</reference>
<accession>A0A4S4NG57</accession>
<dbReference type="EMBL" id="SRKY01000001">
    <property type="protein sequence ID" value="THH38626.1"/>
    <property type="molecule type" value="Genomic_DNA"/>
</dbReference>
<dbReference type="Proteomes" id="UP000306602">
    <property type="component" value="Unassembled WGS sequence"/>
</dbReference>
<comment type="caution">
    <text evidence="1">The sequence shown here is derived from an EMBL/GenBank/DDBJ whole genome shotgun (WGS) entry which is preliminary data.</text>
</comment>
<organism evidence="1 2">
    <name type="scientific">Aliishimia ponticola</name>
    <dbReference type="NCBI Taxonomy" id="2499833"/>
    <lineage>
        <taxon>Bacteria</taxon>
        <taxon>Pseudomonadati</taxon>
        <taxon>Pseudomonadota</taxon>
        <taxon>Alphaproteobacteria</taxon>
        <taxon>Rhodobacterales</taxon>
        <taxon>Paracoccaceae</taxon>
        <taxon>Aliishimia</taxon>
    </lineage>
</organism>
<evidence type="ECO:0000313" key="2">
    <source>
        <dbReference type="Proteomes" id="UP000306602"/>
    </source>
</evidence>
<dbReference type="AlphaFoldDB" id="A0A4S4NG57"/>
<name>A0A4S4NG57_9RHOB</name>
<sequence>MARLGKERITARMHTNDTEALLRFNVTKQRIVEICNRDFEDDPFDEAKDYSTWNRALNGKEVWEGIVASIDSLMTDQTAHPRKYLPDAGPPKVDLHLWMKQIGGATWWRDVLCFSASQSTFNAWFSGRPMASDKVAEVKDAVDQWWSKVMYACERAEYASLGRELCEASYRERHAHGLVSYFYTKVIEEGLDVDNARCLFVDLHDKAFRHHTRLIDLSDPVDPLVPIESVHSDFLRREYGEKFDEMHAQGYPDAIPKGPPPFDQQPWYVDSKWGDRRNEECPKDLNECLYGLWYRSKHRHVWNEQERRLELVLEIVEVSPDGETWLPANERQKQGWDPGTFYFMKHLHETGETPVNAYTRERQEVEAKIRDIKGKIERSGNASGDAASLLAELTSFYREIETLNS</sequence>
<keyword evidence="2" id="KW-1185">Reference proteome</keyword>
<protein>
    <submittedName>
        <fullName evidence="1">Uncharacterized protein</fullName>
    </submittedName>
</protein>